<evidence type="ECO:0000313" key="12">
    <source>
        <dbReference type="EMBL" id="MFC3831746.1"/>
    </source>
</evidence>
<dbReference type="PRINTS" id="PR00134">
    <property type="entry name" value="GLHYDRLASE10"/>
</dbReference>
<feature type="chain" id="PRO_5045573442" description="Beta-xylanase" evidence="10">
    <location>
        <begin position="20"/>
        <end position="338"/>
    </location>
</feature>
<keyword evidence="8 9" id="KW-0624">Polysaccharide degradation</keyword>
<reference evidence="13" key="1">
    <citation type="journal article" date="2019" name="Int. J. Syst. Evol. Microbiol.">
        <title>The Global Catalogue of Microorganisms (GCM) 10K type strain sequencing project: providing services to taxonomists for standard genome sequencing and annotation.</title>
        <authorList>
            <consortium name="The Broad Institute Genomics Platform"/>
            <consortium name="The Broad Institute Genome Sequencing Center for Infectious Disease"/>
            <person name="Wu L."/>
            <person name="Ma J."/>
        </authorList>
    </citation>
    <scope>NUCLEOTIDE SEQUENCE [LARGE SCALE GENOMIC DNA]</scope>
    <source>
        <strain evidence="13">CCTCC AB 2017081</strain>
    </source>
</reference>
<accession>A0ABV7Z673</accession>
<dbReference type="SUPFAM" id="SSF51445">
    <property type="entry name" value="(Trans)glycosidases"/>
    <property type="match status" value="1"/>
</dbReference>
<feature type="domain" description="GH10" evidence="11">
    <location>
        <begin position="20"/>
        <end position="334"/>
    </location>
</feature>
<evidence type="ECO:0000256" key="2">
    <source>
        <dbReference type="ARBA" id="ARBA00007495"/>
    </source>
</evidence>
<proteinExistence type="inferred from homology"/>
<dbReference type="EC" id="3.2.1.8" evidence="9"/>
<dbReference type="Pfam" id="PF00331">
    <property type="entry name" value="Glyco_hydro_10"/>
    <property type="match status" value="1"/>
</dbReference>
<protein>
    <recommendedName>
        <fullName evidence="9">Beta-xylanase</fullName>
        <ecNumber evidence="9">3.2.1.8</ecNumber>
    </recommendedName>
</protein>
<keyword evidence="6 9" id="KW-0119">Carbohydrate metabolism</keyword>
<dbReference type="InterPro" id="IPR017853">
    <property type="entry name" value="GH"/>
</dbReference>
<comment type="similarity">
    <text evidence="2 9">Belongs to the glycosyl hydrolase 10 (cellulase F) family.</text>
</comment>
<dbReference type="PROSITE" id="PS51760">
    <property type="entry name" value="GH10_2"/>
    <property type="match status" value="1"/>
</dbReference>
<dbReference type="Proteomes" id="UP001595803">
    <property type="component" value="Unassembled WGS sequence"/>
</dbReference>
<dbReference type="RefSeq" id="WP_295820092.1">
    <property type="nucleotide sequence ID" value="NZ_JBHRZG010000002.1"/>
</dbReference>
<keyword evidence="5 9" id="KW-0378">Hydrolase</keyword>
<evidence type="ECO:0000256" key="4">
    <source>
        <dbReference type="ARBA" id="ARBA00022729"/>
    </source>
</evidence>
<evidence type="ECO:0000256" key="8">
    <source>
        <dbReference type="ARBA" id="ARBA00023326"/>
    </source>
</evidence>
<evidence type="ECO:0000256" key="5">
    <source>
        <dbReference type="ARBA" id="ARBA00022801"/>
    </source>
</evidence>
<name>A0ABV7Z673_9DEIO</name>
<keyword evidence="4 10" id="KW-0732">Signal</keyword>
<organism evidence="12 13">
    <name type="scientific">Deinococcus rufus</name>
    <dbReference type="NCBI Taxonomy" id="2136097"/>
    <lineage>
        <taxon>Bacteria</taxon>
        <taxon>Thermotogati</taxon>
        <taxon>Deinococcota</taxon>
        <taxon>Deinococci</taxon>
        <taxon>Deinococcales</taxon>
        <taxon>Deinococcaceae</taxon>
        <taxon>Deinococcus</taxon>
    </lineage>
</organism>
<dbReference type="PANTHER" id="PTHR31490">
    <property type="entry name" value="GLYCOSYL HYDROLASE"/>
    <property type="match status" value="1"/>
</dbReference>
<keyword evidence="3" id="KW-0858">Xylan degradation</keyword>
<comment type="catalytic activity">
    <reaction evidence="1 9">
        <text>Endohydrolysis of (1-&gt;4)-beta-D-xylosidic linkages in xylans.</text>
        <dbReference type="EC" id="3.2.1.8"/>
    </reaction>
</comment>
<dbReference type="InterPro" id="IPR001000">
    <property type="entry name" value="GH10_dom"/>
</dbReference>
<dbReference type="SMART" id="SM00633">
    <property type="entry name" value="Glyco_10"/>
    <property type="match status" value="1"/>
</dbReference>
<comment type="caution">
    <text evidence="12">The sequence shown here is derived from an EMBL/GenBank/DDBJ whole genome shotgun (WGS) entry which is preliminary data.</text>
</comment>
<evidence type="ECO:0000256" key="10">
    <source>
        <dbReference type="SAM" id="SignalP"/>
    </source>
</evidence>
<evidence type="ECO:0000256" key="7">
    <source>
        <dbReference type="ARBA" id="ARBA00023295"/>
    </source>
</evidence>
<keyword evidence="13" id="KW-1185">Reference proteome</keyword>
<evidence type="ECO:0000256" key="3">
    <source>
        <dbReference type="ARBA" id="ARBA00022651"/>
    </source>
</evidence>
<evidence type="ECO:0000256" key="6">
    <source>
        <dbReference type="ARBA" id="ARBA00023277"/>
    </source>
</evidence>
<dbReference type="InterPro" id="IPR044846">
    <property type="entry name" value="GH10"/>
</dbReference>
<evidence type="ECO:0000256" key="9">
    <source>
        <dbReference type="RuleBase" id="RU361174"/>
    </source>
</evidence>
<keyword evidence="7 9" id="KW-0326">Glycosidase</keyword>
<evidence type="ECO:0000313" key="13">
    <source>
        <dbReference type="Proteomes" id="UP001595803"/>
    </source>
</evidence>
<evidence type="ECO:0000256" key="1">
    <source>
        <dbReference type="ARBA" id="ARBA00000681"/>
    </source>
</evidence>
<evidence type="ECO:0000259" key="11">
    <source>
        <dbReference type="PROSITE" id="PS51760"/>
    </source>
</evidence>
<dbReference type="Gene3D" id="3.20.20.80">
    <property type="entry name" value="Glycosidases"/>
    <property type="match status" value="1"/>
</dbReference>
<dbReference type="PANTHER" id="PTHR31490:SF88">
    <property type="entry name" value="BETA-XYLANASE"/>
    <property type="match status" value="1"/>
</dbReference>
<gene>
    <name evidence="12" type="ORF">ACFOSB_02575</name>
</gene>
<sequence length="338" mass="36281">MKLPLLLLPALMLGAVATASGQAPTLKQAAQARGVLIGAAVNSALFDDLDPDYADTVAREFGVVVLENGMKWKTLQGTQGEFVYGLADATVAWAQQRGLAVRGHTLIWHDSAPAWLYQFKTAPEVQAAMKSHITNVVTHFGSRVKYWDVVNEVVSDAPGHPLRANSPFAAAGPDYIDQAFRWAHAANPQARLYYNDYNTEGLNGKSDAVYALVKGLLARGVPIHGVGFQTHVSSAFSVKDSGMLANLKRFRDLGLDIQMTEVDVTLPASGATPANLARQAQVYRDLVGACLSVKCSAFVTWGVNDPSSWRAGGKPLLFDDLYAKKPAYGAVIGALQAR</sequence>
<dbReference type="EMBL" id="JBHRZG010000002">
    <property type="protein sequence ID" value="MFC3831746.1"/>
    <property type="molecule type" value="Genomic_DNA"/>
</dbReference>
<feature type="signal peptide" evidence="10">
    <location>
        <begin position="1"/>
        <end position="19"/>
    </location>
</feature>